<accession>A0A382INC6</accession>
<evidence type="ECO:0000313" key="1">
    <source>
        <dbReference type="EMBL" id="SVC00865.1"/>
    </source>
</evidence>
<dbReference type="AlphaFoldDB" id="A0A382INC6"/>
<organism evidence="1">
    <name type="scientific">marine metagenome</name>
    <dbReference type="NCBI Taxonomy" id="408172"/>
    <lineage>
        <taxon>unclassified sequences</taxon>
        <taxon>metagenomes</taxon>
        <taxon>ecological metagenomes</taxon>
    </lineage>
</organism>
<gene>
    <name evidence="1" type="ORF">METZ01_LOCUS253719</name>
</gene>
<dbReference type="EMBL" id="UINC01068320">
    <property type="protein sequence ID" value="SVC00865.1"/>
    <property type="molecule type" value="Genomic_DNA"/>
</dbReference>
<reference evidence="1" key="1">
    <citation type="submission" date="2018-05" db="EMBL/GenBank/DDBJ databases">
        <authorList>
            <person name="Lanie J.A."/>
            <person name="Ng W.-L."/>
            <person name="Kazmierczak K.M."/>
            <person name="Andrzejewski T.M."/>
            <person name="Davidsen T.M."/>
            <person name="Wayne K.J."/>
            <person name="Tettelin H."/>
            <person name="Glass J.I."/>
            <person name="Rusch D."/>
            <person name="Podicherti R."/>
            <person name="Tsui H.-C.T."/>
            <person name="Winkler M.E."/>
        </authorList>
    </citation>
    <scope>NUCLEOTIDE SEQUENCE</scope>
</reference>
<sequence>MSIYHLGVTSSVVSELSGASTKITQQPGESSTLLHLGYFSASSTQQTSLPFI</sequence>
<name>A0A382INC6_9ZZZZ</name>
<proteinExistence type="predicted"/>
<protein>
    <submittedName>
        <fullName evidence="1">Uncharacterized protein</fullName>
    </submittedName>
</protein>